<dbReference type="OrthoDB" id="7028951at2"/>
<reference evidence="3 4" key="1">
    <citation type="submission" date="2019-04" db="EMBL/GenBank/DDBJ databases">
        <title>Draft genome sequence of Youngimonas vesicularis.</title>
        <authorList>
            <person name="Hameed A."/>
        </authorList>
    </citation>
    <scope>NUCLEOTIDE SEQUENCE [LARGE SCALE GENOMIC DNA]</scope>
    <source>
        <strain evidence="3 4">CC-AMW-E</strain>
    </source>
</reference>
<comment type="caution">
    <text evidence="3">The sequence shown here is derived from an EMBL/GenBank/DDBJ whole genome shotgun (WGS) entry which is preliminary data.</text>
</comment>
<evidence type="ECO:0000313" key="4">
    <source>
        <dbReference type="Proteomes" id="UP000306113"/>
    </source>
</evidence>
<dbReference type="Proteomes" id="UP000306113">
    <property type="component" value="Unassembled WGS sequence"/>
</dbReference>
<dbReference type="Pfam" id="PF04397">
    <property type="entry name" value="LytTR"/>
    <property type="match status" value="1"/>
</dbReference>
<evidence type="ECO:0000313" key="3">
    <source>
        <dbReference type="EMBL" id="THD73798.1"/>
    </source>
</evidence>
<organism evidence="3 4">
    <name type="scientific">Thalassobius vesicularis</name>
    <dbReference type="NCBI Taxonomy" id="1294297"/>
    <lineage>
        <taxon>Bacteria</taxon>
        <taxon>Pseudomonadati</taxon>
        <taxon>Pseudomonadota</taxon>
        <taxon>Alphaproteobacteria</taxon>
        <taxon>Rhodobacterales</taxon>
        <taxon>Roseobacteraceae</taxon>
        <taxon>Thalassovita</taxon>
    </lineage>
</organism>
<dbReference type="Gene3D" id="2.40.50.1020">
    <property type="entry name" value="LytTr DNA-binding domain"/>
    <property type="match status" value="1"/>
</dbReference>
<proteinExistence type="predicted"/>
<dbReference type="SMART" id="SM00850">
    <property type="entry name" value="LytTR"/>
    <property type="match status" value="1"/>
</dbReference>
<keyword evidence="4" id="KW-1185">Reference proteome</keyword>
<dbReference type="AlphaFoldDB" id="A0A4S3M9U2"/>
<feature type="transmembrane region" description="Helical" evidence="1">
    <location>
        <begin position="68"/>
        <end position="90"/>
    </location>
</feature>
<keyword evidence="1" id="KW-0472">Membrane</keyword>
<protein>
    <recommendedName>
        <fullName evidence="2">HTH LytTR-type domain-containing protein</fullName>
    </recommendedName>
</protein>
<feature type="domain" description="HTH LytTR-type" evidence="2">
    <location>
        <begin position="229"/>
        <end position="309"/>
    </location>
</feature>
<keyword evidence="1" id="KW-1133">Transmembrane helix</keyword>
<gene>
    <name evidence="3" type="ORF">E7681_09280</name>
</gene>
<sequence length="313" mass="35476">MDSAQNQVTSHELRVIAMNGRAFRVDLLGVLHICLSRLMLLKLSLFSVMVALFNPPMFGLETGLVGRFFYWLVICYFVTFLWIGQFWLYSQLRRRTGWNVPVFQFLLLGVAVVIMVWTNFAITRLLVDTQGVSALSVWIDALRYFLIALVIEVVTVSFILPRFQQVTFENPPPGPAPKNMPPMTADPVQVKPEAPAEPVVHLPEIPAESLSVNGRTILRGQLQWMKSVEHYVEFHCETRSATERAVLRDMIEQAAGWDGIQPHRSWWVSHAAVKRMAKRDGNPVLILTDGTEVPVSRHRRAEVEAWLDAGGES</sequence>
<dbReference type="GO" id="GO:0003677">
    <property type="term" value="F:DNA binding"/>
    <property type="evidence" value="ECO:0007669"/>
    <property type="project" value="InterPro"/>
</dbReference>
<evidence type="ECO:0000256" key="1">
    <source>
        <dbReference type="SAM" id="Phobius"/>
    </source>
</evidence>
<feature type="transmembrane region" description="Helical" evidence="1">
    <location>
        <begin position="27"/>
        <end position="53"/>
    </location>
</feature>
<dbReference type="PROSITE" id="PS50930">
    <property type="entry name" value="HTH_LYTTR"/>
    <property type="match status" value="1"/>
</dbReference>
<feature type="transmembrane region" description="Helical" evidence="1">
    <location>
        <begin position="142"/>
        <end position="160"/>
    </location>
</feature>
<dbReference type="InterPro" id="IPR007492">
    <property type="entry name" value="LytTR_DNA-bd_dom"/>
</dbReference>
<feature type="transmembrane region" description="Helical" evidence="1">
    <location>
        <begin position="102"/>
        <end position="122"/>
    </location>
</feature>
<accession>A0A4S3M9U2</accession>
<dbReference type="EMBL" id="SSMD01000004">
    <property type="protein sequence ID" value="THD73798.1"/>
    <property type="molecule type" value="Genomic_DNA"/>
</dbReference>
<keyword evidence="1" id="KW-0812">Transmembrane</keyword>
<evidence type="ECO:0000259" key="2">
    <source>
        <dbReference type="PROSITE" id="PS50930"/>
    </source>
</evidence>
<name>A0A4S3M9U2_9RHOB</name>